<keyword evidence="2" id="KW-1185">Reference proteome</keyword>
<accession>A0A8J4XHB0</accession>
<protein>
    <submittedName>
        <fullName evidence="1">Uncharacterized protein</fullName>
    </submittedName>
</protein>
<evidence type="ECO:0000313" key="2">
    <source>
        <dbReference type="Proteomes" id="UP000727407"/>
    </source>
</evidence>
<dbReference type="Proteomes" id="UP000727407">
    <property type="component" value="Unassembled WGS sequence"/>
</dbReference>
<proteinExistence type="predicted"/>
<evidence type="ECO:0000313" key="1">
    <source>
        <dbReference type="EMBL" id="KAF5910083.1"/>
    </source>
</evidence>
<name>A0A8J4XHB0_CLAMG</name>
<gene>
    <name evidence="1" type="ORF">DAT39_000219</name>
</gene>
<sequence length="103" mass="11632">MGHTELRWSSQPCCSEDRSCALLTRDQYQVSFILLALECKGLDQPFHGKHSFYYGLSDADLKNADEAGSIVVICFMRNRLELSREQGQVQHARLCLPTLSILA</sequence>
<reference evidence="1" key="1">
    <citation type="submission" date="2020-07" db="EMBL/GenBank/DDBJ databases">
        <title>Clarias magur genome sequencing, assembly and annotation.</title>
        <authorList>
            <person name="Kushwaha B."/>
            <person name="Kumar R."/>
            <person name="Das P."/>
            <person name="Joshi C.G."/>
            <person name="Kumar D."/>
            <person name="Nagpure N.S."/>
            <person name="Pandey M."/>
            <person name="Agarwal S."/>
            <person name="Srivastava S."/>
            <person name="Singh M."/>
            <person name="Sahoo L."/>
            <person name="Jayasankar P."/>
            <person name="Meher P.K."/>
            <person name="Koringa P.G."/>
            <person name="Iquebal M.A."/>
            <person name="Das S.P."/>
            <person name="Bit A."/>
            <person name="Patnaik S."/>
            <person name="Patel N."/>
            <person name="Shah T.M."/>
            <person name="Hinsu A."/>
            <person name="Jena J.K."/>
        </authorList>
    </citation>
    <scope>NUCLEOTIDE SEQUENCE</scope>
    <source>
        <strain evidence="1">CIFAMagur01</strain>
        <tissue evidence="1">Testis</tissue>
    </source>
</reference>
<organism evidence="1 2">
    <name type="scientific">Clarias magur</name>
    <name type="common">Asian catfish</name>
    <name type="synonym">Macropteronotus magur</name>
    <dbReference type="NCBI Taxonomy" id="1594786"/>
    <lineage>
        <taxon>Eukaryota</taxon>
        <taxon>Metazoa</taxon>
        <taxon>Chordata</taxon>
        <taxon>Craniata</taxon>
        <taxon>Vertebrata</taxon>
        <taxon>Euteleostomi</taxon>
        <taxon>Actinopterygii</taxon>
        <taxon>Neopterygii</taxon>
        <taxon>Teleostei</taxon>
        <taxon>Ostariophysi</taxon>
        <taxon>Siluriformes</taxon>
        <taxon>Clariidae</taxon>
        <taxon>Clarias</taxon>
    </lineage>
</organism>
<dbReference type="AlphaFoldDB" id="A0A8J4XHB0"/>
<comment type="caution">
    <text evidence="1">The sequence shown here is derived from an EMBL/GenBank/DDBJ whole genome shotgun (WGS) entry which is preliminary data.</text>
</comment>
<dbReference type="EMBL" id="QNUK01000001">
    <property type="protein sequence ID" value="KAF5910083.1"/>
    <property type="molecule type" value="Genomic_DNA"/>
</dbReference>